<feature type="region of interest" description="Disordered" evidence="1">
    <location>
        <begin position="122"/>
        <end position="160"/>
    </location>
</feature>
<dbReference type="Proteomes" id="UP001302367">
    <property type="component" value="Chromosome 2"/>
</dbReference>
<evidence type="ECO:0000313" key="3">
    <source>
        <dbReference type="EMBL" id="WPA98719.1"/>
    </source>
</evidence>
<evidence type="ECO:0000313" key="2">
    <source>
        <dbReference type="EMBL" id="PIA97880.1"/>
    </source>
</evidence>
<dbReference type="Proteomes" id="UP000230605">
    <property type="component" value="Chromosome 2"/>
</dbReference>
<keyword evidence="5" id="KW-1185">Reference proteome</keyword>
<dbReference type="OrthoDB" id="5296964at2759"/>
<evidence type="ECO:0000313" key="5">
    <source>
        <dbReference type="Proteomes" id="UP001302367"/>
    </source>
</evidence>
<proteinExistence type="predicted"/>
<evidence type="ECO:0000256" key="1">
    <source>
        <dbReference type="SAM" id="MobiDB-lite"/>
    </source>
</evidence>
<name>A0A2G5HZD3_CERBT</name>
<sequence length="160" mass="17324">MSLDIYVGKCVRREANHTQHWILILAKPGEDKCTWYHVRGGHQVDPPEQYHLDIEDGKRLASRGIQQRIKVGSIKESDRNKVKAACQSVPLQRCQTHTVAVLAKLEAKGLVQAGIAAQFNTQVEPQKVAGSKSSSSKSGTVKSGGSMSSGTKASGSSRRS</sequence>
<dbReference type="Pfam" id="PF20174">
    <property type="entry name" value="DUF6540"/>
    <property type="match status" value="1"/>
</dbReference>
<organism evidence="2 4">
    <name type="scientific">Cercospora beticola</name>
    <name type="common">Sugarbeet leaf spot fungus</name>
    <dbReference type="NCBI Taxonomy" id="122368"/>
    <lineage>
        <taxon>Eukaryota</taxon>
        <taxon>Fungi</taxon>
        <taxon>Dikarya</taxon>
        <taxon>Ascomycota</taxon>
        <taxon>Pezizomycotina</taxon>
        <taxon>Dothideomycetes</taxon>
        <taxon>Dothideomycetidae</taxon>
        <taxon>Mycosphaerellales</taxon>
        <taxon>Mycosphaerellaceae</taxon>
        <taxon>Cercospora</taxon>
    </lineage>
</organism>
<gene>
    <name evidence="2" type="ORF">CB0940_06105</name>
    <name evidence="3" type="ORF">RHO25_003332</name>
</gene>
<dbReference type="EMBL" id="LKMD01000102">
    <property type="protein sequence ID" value="PIA97880.1"/>
    <property type="molecule type" value="Genomic_DNA"/>
</dbReference>
<accession>A0A2G5HZD3</accession>
<dbReference type="EMBL" id="CP134185">
    <property type="protein sequence ID" value="WPA98719.1"/>
    <property type="molecule type" value="Genomic_DNA"/>
</dbReference>
<protein>
    <submittedName>
        <fullName evidence="2">Uncharacterized protein</fullName>
    </submittedName>
</protein>
<dbReference type="AlphaFoldDB" id="A0A2G5HZD3"/>
<dbReference type="InterPro" id="IPR046670">
    <property type="entry name" value="DUF6540"/>
</dbReference>
<evidence type="ECO:0000313" key="4">
    <source>
        <dbReference type="Proteomes" id="UP000230605"/>
    </source>
</evidence>
<feature type="compositionally biased region" description="Low complexity" evidence="1">
    <location>
        <begin position="127"/>
        <end position="160"/>
    </location>
</feature>
<reference evidence="3 5" key="2">
    <citation type="submission" date="2023-09" db="EMBL/GenBank/DDBJ databases">
        <title>Complete-Gapless Cercospora beticola genome.</title>
        <authorList>
            <person name="Wyatt N.A."/>
            <person name="Spanner R.E."/>
            <person name="Bolton M.D."/>
        </authorList>
    </citation>
    <scope>NUCLEOTIDE SEQUENCE [LARGE SCALE GENOMIC DNA]</scope>
    <source>
        <strain evidence="3">Cb09-40</strain>
    </source>
</reference>
<reference evidence="2 4" key="1">
    <citation type="submission" date="2015-10" db="EMBL/GenBank/DDBJ databases">
        <title>The cercosporin biosynthetic gene cluster was horizontally transferred to several fungal lineages and shown to be expanded in Cercospora beticola based on microsynteny with recipient genomes.</title>
        <authorList>
            <person name="De Jonge R."/>
            <person name="Ebert M.K."/>
            <person name="Suttle J.C."/>
            <person name="Jurick Ii W.M."/>
            <person name="Secor G.A."/>
            <person name="Thomma B.P."/>
            <person name="Van De Peer Y."/>
            <person name="Bolton M.D."/>
        </authorList>
    </citation>
    <scope>NUCLEOTIDE SEQUENCE [LARGE SCALE GENOMIC DNA]</scope>
    <source>
        <strain evidence="2 4">09-40</strain>
    </source>
</reference>